<dbReference type="AlphaFoldDB" id="X0T171"/>
<organism evidence="2">
    <name type="scientific">marine sediment metagenome</name>
    <dbReference type="NCBI Taxonomy" id="412755"/>
    <lineage>
        <taxon>unclassified sequences</taxon>
        <taxon>metagenomes</taxon>
        <taxon>ecological metagenomes</taxon>
    </lineage>
</organism>
<dbReference type="InterPro" id="IPR029063">
    <property type="entry name" value="SAM-dependent_MTases_sf"/>
</dbReference>
<gene>
    <name evidence="2" type="ORF">S01H1_11659</name>
</gene>
<dbReference type="EMBL" id="BARS01005948">
    <property type="protein sequence ID" value="GAF81101.1"/>
    <property type="molecule type" value="Genomic_DNA"/>
</dbReference>
<dbReference type="SUPFAM" id="SSF53335">
    <property type="entry name" value="S-adenosyl-L-methionine-dependent methyltransferases"/>
    <property type="match status" value="1"/>
</dbReference>
<dbReference type="Pfam" id="PF13847">
    <property type="entry name" value="Methyltransf_31"/>
    <property type="match status" value="1"/>
</dbReference>
<protein>
    <recommendedName>
        <fullName evidence="1">Methyltransferase domain-containing protein</fullName>
    </recommendedName>
</protein>
<name>X0T171_9ZZZZ</name>
<feature type="domain" description="Methyltransferase" evidence="1">
    <location>
        <begin position="71"/>
        <end position="116"/>
    </location>
</feature>
<proteinExistence type="predicted"/>
<dbReference type="CDD" id="cd02440">
    <property type="entry name" value="AdoMet_MTases"/>
    <property type="match status" value="1"/>
</dbReference>
<dbReference type="InterPro" id="IPR025714">
    <property type="entry name" value="Methyltranfer_dom"/>
</dbReference>
<sequence length="118" mass="13357">MTKGPFRILDLIERGAVPKPWAEGDNIPWSEPGFSERMLAEHLSQKHDMASRRFEVIDNHIEWVHHKLLESKQSKILDLGCGPGFYSSRLAKLGHECVGIDYSPASIKYAIEQAGKEK</sequence>
<comment type="caution">
    <text evidence="2">The sequence shown here is derived from an EMBL/GenBank/DDBJ whole genome shotgun (WGS) entry which is preliminary data.</text>
</comment>
<evidence type="ECO:0000259" key="1">
    <source>
        <dbReference type="Pfam" id="PF13847"/>
    </source>
</evidence>
<dbReference type="Gene3D" id="3.40.50.150">
    <property type="entry name" value="Vaccinia Virus protein VP39"/>
    <property type="match status" value="1"/>
</dbReference>
<evidence type="ECO:0000313" key="2">
    <source>
        <dbReference type="EMBL" id="GAF81101.1"/>
    </source>
</evidence>
<reference evidence="2" key="1">
    <citation type="journal article" date="2014" name="Front. Microbiol.">
        <title>High frequency of phylogenetically diverse reductive dehalogenase-homologous genes in deep subseafloor sedimentary metagenomes.</title>
        <authorList>
            <person name="Kawai M."/>
            <person name="Futagami T."/>
            <person name="Toyoda A."/>
            <person name="Takaki Y."/>
            <person name="Nishi S."/>
            <person name="Hori S."/>
            <person name="Arai W."/>
            <person name="Tsubouchi T."/>
            <person name="Morono Y."/>
            <person name="Uchiyama I."/>
            <person name="Ito T."/>
            <person name="Fujiyama A."/>
            <person name="Inagaki F."/>
            <person name="Takami H."/>
        </authorList>
    </citation>
    <scope>NUCLEOTIDE SEQUENCE</scope>
    <source>
        <strain evidence="2">Expedition CK06-06</strain>
    </source>
</reference>
<accession>X0T171</accession>
<feature type="non-terminal residue" evidence="2">
    <location>
        <position position="118"/>
    </location>
</feature>